<dbReference type="InterPro" id="IPR016192">
    <property type="entry name" value="APOBEC/CMP_deaminase_Zn-bd"/>
</dbReference>
<keyword evidence="9" id="KW-0686">Riboflavin biosynthesis</keyword>
<dbReference type="PANTHER" id="PTHR38011">
    <property type="entry name" value="DIHYDROFOLATE REDUCTASE FAMILY PROTEIN (AFU_ORTHOLOGUE AFUA_8G06820)"/>
    <property type="match status" value="1"/>
</dbReference>
<dbReference type="PATRIC" id="fig|1423773.3.peg.669"/>
<protein>
    <recommendedName>
        <fullName evidence="8">Riboflavin biosynthesis protein RibD</fullName>
        <ecNumber evidence="7">1.1.1.193</ecNumber>
        <ecNumber evidence="6">3.5.4.26</ecNumber>
    </recommendedName>
</protein>
<dbReference type="Gene3D" id="3.40.140.10">
    <property type="entry name" value="Cytidine Deaminase, domain 2"/>
    <property type="match status" value="1"/>
</dbReference>
<dbReference type="SUPFAM" id="SSF53597">
    <property type="entry name" value="Dihydrofolate reductase-like"/>
    <property type="match status" value="1"/>
</dbReference>
<evidence type="ECO:0000256" key="9">
    <source>
        <dbReference type="ARBA" id="ARBA00022619"/>
    </source>
</evidence>
<dbReference type="Proteomes" id="UP000051162">
    <property type="component" value="Unassembled WGS sequence"/>
</dbReference>
<evidence type="ECO:0000256" key="1">
    <source>
        <dbReference type="ARBA" id="ARBA00002151"/>
    </source>
</evidence>
<dbReference type="GO" id="GO:0008270">
    <property type="term" value="F:zinc ion binding"/>
    <property type="evidence" value="ECO:0007669"/>
    <property type="project" value="InterPro"/>
</dbReference>
<dbReference type="GO" id="GO:0008703">
    <property type="term" value="F:5-amino-6-(5-phosphoribosylamino)uracil reductase activity"/>
    <property type="evidence" value="ECO:0007669"/>
    <property type="project" value="UniProtKB-EC"/>
</dbReference>
<comment type="caution">
    <text evidence="18">The sequence shown here is derived from an EMBL/GenBank/DDBJ whole genome shotgun (WGS) entry which is preliminary data.</text>
</comment>
<comment type="pathway">
    <text evidence="3">Cofactor biosynthesis; riboflavin biosynthesis; 5-amino-6-(D-ribitylamino)uracil from GTP: step 3/4.</text>
</comment>
<keyword evidence="13" id="KW-0560">Oxidoreductase</keyword>
<name>A0A0R1K0N5_9LACO</name>
<dbReference type="EMBL" id="AZDT01000011">
    <property type="protein sequence ID" value="KRK77030.1"/>
    <property type="molecule type" value="Genomic_DNA"/>
</dbReference>
<dbReference type="EC" id="3.5.4.26" evidence="6"/>
<dbReference type="InterPro" id="IPR004794">
    <property type="entry name" value="Eubact_RibD"/>
</dbReference>
<reference evidence="18 19" key="1">
    <citation type="journal article" date="2015" name="Genome Announc.">
        <title>Expanding the biotechnology potential of lactobacilli through comparative genomics of 213 strains and associated genera.</title>
        <authorList>
            <person name="Sun Z."/>
            <person name="Harris H.M."/>
            <person name="McCann A."/>
            <person name="Guo C."/>
            <person name="Argimon S."/>
            <person name="Zhang W."/>
            <person name="Yang X."/>
            <person name="Jeffery I.B."/>
            <person name="Cooney J.C."/>
            <person name="Kagawa T.F."/>
            <person name="Liu W."/>
            <person name="Song Y."/>
            <person name="Salvetti E."/>
            <person name="Wrobel A."/>
            <person name="Rasinkangas P."/>
            <person name="Parkhill J."/>
            <person name="Rea M.C."/>
            <person name="O'Sullivan O."/>
            <person name="Ritari J."/>
            <person name="Douillard F.P."/>
            <person name="Paul Ross R."/>
            <person name="Yang R."/>
            <person name="Briner A.E."/>
            <person name="Felis G.E."/>
            <person name="de Vos W.M."/>
            <person name="Barrangou R."/>
            <person name="Klaenhammer T.R."/>
            <person name="Caufield P.W."/>
            <person name="Cui Y."/>
            <person name="Zhang H."/>
            <person name="O'Toole P.W."/>
        </authorList>
    </citation>
    <scope>NUCLEOTIDE SEQUENCE [LARGE SCALE GENOMIC DNA]</scope>
    <source>
        <strain evidence="18 19">DSM 19117</strain>
    </source>
</reference>
<organism evidence="18 19">
    <name type="scientific">Levilactobacillus namurensis DSM 19117</name>
    <dbReference type="NCBI Taxonomy" id="1423773"/>
    <lineage>
        <taxon>Bacteria</taxon>
        <taxon>Bacillati</taxon>
        <taxon>Bacillota</taxon>
        <taxon>Bacilli</taxon>
        <taxon>Lactobacillales</taxon>
        <taxon>Lactobacillaceae</taxon>
        <taxon>Levilactobacillus</taxon>
    </lineage>
</organism>
<evidence type="ECO:0000256" key="7">
    <source>
        <dbReference type="ARBA" id="ARBA00013173"/>
    </source>
</evidence>
<evidence type="ECO:0000256" key="2">
    <source>
        <dbReference type="ARBA" id="ARBA00004882"/>
    </source>
</evidence>
<dbReference type="AlphaFoldDB" id="A0A0R1K0N5"/>
<dbReference type="CDD" id="cd01284">
    <property type="entry name" value="Riboflavin_deaminase-reductase"/>
    <property type="match status" value="1"/>
</dbReference>
<dbReference type="UniPathway" id="UPA00275">
    <property type="reaction ID" value="UER00401"/>
</dbReference>
<feature type="domain" description="CMP/dCMP-type deaminase" evidence="17">
    <location>
        <begin position="48"/>
        <end position="172"/>
    </location>
</feature>
<comment type="catalytic activity">
    <reaction evidence="15">
        <text>5-amino-6-(5-phospho-D-ribitylamino)uracil + NADP(+) = 5-amino-6-(5-phospho-D-ribosylamino)uracil + NADPH + H(+)</text>
        <dbReference type="Rhea" id="RHEA:17845"/>
        <dbReference type="ChEBI" id="CHEBI:15378"/>
        <dbReference type="ChEBI" id="CHEBI:57783"/>
        <dbReference type="ChEBI" id="CHEBI:58349"/>
        <dbReference type="ChEBI" id="CHEBI:58421"/>
        <dbReference type="ChEBI" id="CHEBI:58453"/>
        <dbReference type="EC" id="1.1.1.193"/>
    </reaction>
</comment>
<evidence type="ECO:0000256" key="8">
    <source>
        <dbReference type="ARBA" id="ARBA00019930"/>
    </source>
</evidence>
<keyword evidence="12" id="KW-0521">NADP</keyword>
<dbReference type="NCBIfam" id="TIGR00326">
    <property type="entry name" value="eubact_ribD"/>
    <property type="match status" value="1"/>
</dbReference>
<dbReference type="OrthoDB" id="9800865at2"/>
<evidence type="ECO:0000256" key="10">
    <source>
        <dbReference type="ARBA" id="ARBA00022723"/>
    </source>
</evidence>
<evidence type="ECO:0000313" key="18">
    <source>
        <dbReference type="EMBL" id="KRK77030.1"/>
    </source>
</evidence>
<comment type="catalytic activity">
    <reaction evidence="16">
        <text>2,5-diamino-6-hydroxy-4-(5-phosphoribosylamino)-pyrimidine + H2O + H(+) = 5-amino-6-(5-phospho-D-ribosylamino)uracil + NH4(+)</text>
        <dbReference type="Rhea" id="RHEA:21868"/>
        <dbReference type="ChEBI" id="CHEBI:15377"/>
        <dbReference type="ChEBI" id="CHEBI:15378"/>
        <dbReference type="ChEBI" id="CHEBI:28938"/>
        <dbReference type="ChEBI" id="CHEBI:58453"/>
        <dbReference type="ChEBI" id="CHEBI:58614"/>
        <dbReference type="EC" id="3.5.4.26"/>
    </reaction>
</comment>
<dbReference type="GO" id="GO:0008835">
    <property type="term" value="F:diaminohydroxyphosphoribosylaminopyrimidine deaminase activity"/>
    <property type="evidence" value="ECO:0007669"/>
    <property type="project" value="UniProtKB-EC"/>
</dbReference>
<evidence type="ECO:0000256" key="14">
    <source>
        <dbReference type="ARBA" id="ARBA00023268"/>
    </source>
</evidence>
<comment type="pathway">
    <text evidence="2">Cofactor biosynthesis; riboflavin biosynthesis; 5-amino-6-(D-ribitylamino)uracil from GTP: step 2/4.</text>
</comment>
<evidence type="ECO:0000256" key="6">
    <source>
        <dbReference type="ARBA" id="ARBA00012766"/>
    </source>
</evidence>
<dbReference type="InterPro" id="IPR002734">
    <property type="entry name" value="RibDG_C"/>
</dbReference>
<dbReference type="PANTHER" id="PTHR38011:SF7">
    <property type="entry name" value="2,5-DIAMINO-6-RIBOSYLAMINO-4(3H)-PYRIMIDINONE 5'-PHOSPHATE REDUCTASE"/>
    <property type="match status" value="1"/>
</dbReference>
<dbReference type="Pfam" id="PF01872">
    <property type="entry name" value="RibD_C"/>
    <property type="match status" value="1"/>
</dbReference>
<evidence type="ECO:0000256" key="4">
    <source>
        <dbReference type="ARBA" id="ARBA00005259"/>
    </source>
</evidence>
<keyword evidence="14" id="KW-0511">Multifunctional enzyme</keyword>
<evidence type="ECO:0000313" key="19">
    <source>
        <dbReference type="Proteomes" id="UP000051162"/>
    </source>
</evidence>
<keyword evidence="19" id="KW-1185">Reference proteome</keyword>
<sequence length="403" mass="44264">MGEETTGLFHTVSGGFFGNHSLDGILFSFQIFAPQIILRGFFCGVSLINDSVYLAMAADQARLGQGHTWTNPVVGAVIVKHHQVLARGYHHRFGEPHAEIDALNHLADLDQARGATIYVTLEPCSHYGKTPPCADRLIQVGIQRVVIGQLDPNPLVAGRGVAKLKAAGVQVTVLGTTSALNKAYNFFYQHHRPFVTVKYAMSIDGKLNATGPQRTHLTSQAAYHDSQALRATQQAILIGEHTVQQDNPQLTVRTQPVDFAPWRIVLMQDADQLAETAAILQTPSPVYLLVRQPSQRQWPDFVHVVVQPEWTPQQILDWLTTQGIQSLLIEGGSQVQATWLASGAVDQLITYLAPLTLGGTGLPVAQGVPGAVQRSWELVQTQALQPDIKLTYRRSADYVYRNH</sequence>
<comment type="function">
    <text evidence="1">Converts 2,5-diamino-6-(ribosylamino)-4(3h)-pyrimidinone 5'-phosphate into 5-amino-6-(ribosylamino)-2,4(1h,3h)-pyrimidinedione 5'-phosphate.</text>
</comment>
<evidence type="ECO:0000256" key="12">
    <source>
        <dbReference type="ARBA" id="ARBA00022857"/>
    </source>
</evidence>
<dbReference type="Gene3D" id="3.40.430.10">
    <property type="entry name" value="Dihydrofolate Reductase, subunit A"/>
    <property type="match status" value="1"/>
</dbReference>
<comment type="similarity">
    <text evidence="4">In the N-terminal section; belongs to the cytidine and deoxycytidylate deaminase family.</text>
</comment>
<dbReference type="Pfam" id="PF00383">
    <property type="entry name" value="dCMP_cyt_deam_1"/>
    <property type="match status" value="1"/>
</dbReference>
<gene>
    <name evidence="18" type="ORF">FD30_GL000655</name>
</gene>
<dbReference type="InterPro" id="IPR016193">
    <property type="entry name" value="Cytidine_deaminase-like"/>
</dbReference>
<dbReference type="SUPFAM" id="SSF53927">
    <property type="entry name" value="Cytidine deaminase-like"/>
    <property type="match status" value="1"/>
</dbReference>
<dbReference type="STRING" id="1423773.FD30_GL000655"/>
<evidence type="ECO:0000256" key="3">
    <source>
        <dbReference type="ARBA" id="ARBA00004910"/>
    </source>
</evidence>
<evidence type="ECO:0000256" key="16">
    <source>
        <dbReference type="ARBA" id="ARBA00049886"/>
    </source>
</evidence>
<dbReference type="EC" id="1.1.1.193" evidence="7"/>
<evidence type="ECO:0000256" key="11">
    <source>
        <dbReference type="ARBA" id="ARBA00022833"/>
    </source>
</evidence>
<evidence type="ECO:0000256" key="15">
    <source>
        <dbReference type="ARBA" id="ARBA00049861"/>
    </source>
</evidence>
<evidence type="ECO:0000256" key="13">
    <source>
        <dbReference type="ARBA" id="ARBA00023002"/>
    </source>
</evidence>
<comment type="similarity">
    <text evidence="5">In the C-terminal section; belongs to the HTP reductase family.</text>
</comment>
<dbReference type="InterPro" id="IPR024072">
    <property type="entry name" value="DHFR-like_dom_sf"/>
</dbReference>
<dbReference type="InterPro" id="IPR050765">
    <property type="entry name" value="Riboflavin_Biosynth_HTPR"/>
</dbReference>
<evidence type="ECO:0000256" key="5">
    <source>
        <dbReference type="ARBA" id="ARBA00007417"/>
    </source>
</evidence>
<keyword evidence="10" id="KW-0479">Metal-binding</keyword>
<dbReference type="GO" id="GO:0009231">
    <property type="term" value="P:riboflavin biosynthetic process"/>
    <property type="evidence" value="ECO:0007669"/>
    <property type="project" value="UniProtKB-UniPathway"/>
</dbReference>
<dbReference type="InterPro" id="IPR002125">
    <property type="entry name" value="CMP_dCMP_dom"/>
</dbReference>
<evidence type="ECO:0000259" key="17">
    <source>
        <dbReference type="PROSITE" id="PS51747"/>
    </source>
</evidence>
<dbReference type="PROSITE" id="PS00903">
    <property type="entry name" value="CYT_DCMP_DEAMINASES_1"/>
    <property type="match status" value="1"/>
</dbReference>
<keyword evidence="11" id="KW-0862">Zinc</keyword>
<accession>A0A0R1K0N5</accession>
<dbReference type="PROSITE" id="PS51747">
    <property type="entry name" value="CYT_DCMP_DEAMINASES_2"/>
    <property type="match status" value="1"/>
</dbReference>
<proteinExistence type="inferred from homology"/>